<dbReference type="Proteomes" id="UP000032452">
    <property type="component" value="Unassembled WGS sequence"/>
</dbReference>
<keyword evidence="5" id="KW-0051">Antiviral defense</keyword>
<dbReference type="PROSITE" id="PS51192">
    <property type="entry name" value="HELICASE_ATP_BIND_1"/>
    <property type="match status" value="1"/>
</dbReference>
<dbReference type="SUPFAM" id="SSF52540">
    <property type="entry name" value="P-loop containing nucleoside triphosphate hydrolases"/>
    <property type="match status" value="1"/>
</dbReference>
<keyword evidence="8" id="KW-1185">Reference proteome</keyword>
<dbReference type="OrthoDB" id="415697at2"/>
<evidence type="ECO:0000256" key="2">
    <source>
        <dbReference type="ARBA" id="ARBA00022801"/>
    </source>
</evidence>
<dbReference type="InterPro" id="IPR027417">
    <property type="entry name" value="P-loop_NTPase"/>
</dbReference>
<dbReference type="Pfam" id="PF22590">
    <property type="entry name" value="Cas3-like_C_2"/>
    <property type="match status" value="1"/>
</dbReference>
<organism evidence="7 8">
    <name type="scientific">Aliterella atlantica CENA595</name>
    <dbReference type="NCBI Taxonomy" id="1618023"/>
    <lineage>
        <taxon>Bacteria</taxon>
        <taxon>Bacillati</taxon>
        <taxon>Cyanobacteriota</taxon>
        <taxon>Cyanophyceae</taxon>
        <taxon>Chroococcidiopsidales</taxon>
        <taxon>Aliterellaceae</taxon>
        <taxon>Aliterella</taxon>
    </lineage>
</organism>
<dbReference type="PATRIC" id="fig|1618023.3.peg.3960"/>
<dbReference type="PANTHER" id="PTHR47959">
    <property type="entry name" value="ATP-DEPENDENT RNA HELICASE RHLE-RELATED"/>
    <property type="match status" value="1"/>
</dbReference>
<keyword evidence="3" id="KW-0347">Helicase</keyword>
<evidence type="ECO:0000313" key="8">
    <source>
        <dbReference type="Proteomes" id="UP000032452"/>
    </source>
</evidence>
<evidence type="ECO:0000259" key="6">
    <source>
        <dbReference type="PROSITE" id="PS51192"/>
    </source>
</evidence>
<dbReference type="AlphaFoldDB" id="A0A0D8ZLG5"/>
<dbReference type="Pfam" id="PF00270">
    <property type="entry name" value="DEAD"/>
    <property type="match status" value="1"/>
</dbReference>
<dbReference type="Gene3D" id="3.40.50.300">
    <property type="entry name" value="P-loop containing nucleotide triphosphate hydrolases"/>
    <property type="match status" value="1"/>
</dbReference>
<dbReference type="GO" id="GO:0005524">
    <property type="term" value="F:ATP binding"/>
    <property type="evidence" value="ECO:0007669"/>
    <property type="project" value="UniProtKB-KW"/>
</dbReference>
<dbReference type="InterPro" id="IPR014001">
    <property type="entry name" value="Helicase_ATP-bd"/>
</dbReference>
<dbReference type="NCBIfam" id="TIGR03158">
    <property type="entry name" value="cas3_cyano"/>
    <property type="match status" value="1"/>
</dbReference>
<evidence type="ECO:0000256" key="1">
    <source>
        <dbReference type="ARBA" id="ARBA00022741"/>
    </source>
</evidence>
<gene>
    <name evidence="7" type="ORF">UH38_23095</name>
</gene>
<dbReference type="GO" id="GO:0051607">
    <property type="term" value="P:defense response to virus"/>
    <property type="evidence" value="ECO:0007669"/>
    <property type="project" value="UniProtKB-KW"/>
</dbReference>
<comment type="caution">
    <text evidence="7">The sequence shown here is derived from an EMBL/GenBank/DDBJ whole genome shotgun (WGS) entry which is preliminary data.</text>
</comment>
<dbReference type="GO" id="GO:0016787">
    <property type="term" value="F:hydrolase activity"/>
    <property type="evidence" value="ECO:0007669"/>
    <property type="project" value="UniProtKB-KW"/>
</dbReference>
<dbReference type="InterPro" id="IPR017575">
    <property type="entry name" value="CRISPR-assoc_helicase_Cas3"/>
</dbReference>
<dbReference type="GO" id="GO:0003676">
    <property type="term" value="F:nucleic acid binding"/>
    <property type="evidence" value="ECO:0007669"/>
    <property type="project" value="InterPro"/>
</dbReference>
<dbReference type="STRING" id="1618023.UH38_23095"/>
<keyword evidence="2" id="KW-0378">Hydrolase</keyword>
<keyword evidence="1" id="KW-0547">Nucleotide-binding</keyword>
<name>A0A0D8ZLG5_9CYAN</name>
<keyword evidence="4" id="KW-0067">ATP-binding</keyword>
<accession>A0A0D8ZLG5</accession>
<dbReference type="SMART" id="SM00487">
    <property type="entry name" value="DEXDc"/>
    <property type="match status" value="1"/>
</dbReference>
<evidence type="ECO:0000256" key="5">
    <source>
        <dbReference type="ARBA" id="ARBA00023118"/>
    </source>
</evidence>
<reference evidence="7 8" key="1">
    <citation type="submission" date="2015-02" db="EMBL/GenBank/DDBJ databases">
        <title>Draft genome of a novel marine cyanobacterium (Chroococcales) isolated from South Atlantic Ocean.</title>
        <authorList>
            <person name="Rigonato J."/>
            <person name="Alvarenga D.O."/>
            <person name="Branco L.H."/>
            <person name="Varani A.M."/>
            <person name="Brandini F.P."/>
            <person name="Fiore M.F."/>
        </authorList>
    </citation>
    <scope>NUCLEOTIDE SEQUENCE [LARGE SCALE GENOMIC DNA]</scope>
    <source>
        <strain evidence="7 8">CENA595</strain>
    </source>
</reference>
<dbReference type="EMBL" id="JYON01000039">
    <property type="protein sequence ID" value="KJH69580.1"/>
    <property type="molecule type" value="Genomic_DNA"/>
</dbReference>
<protein>
    <submittedName>
        <fullName evidence="7">CRISPR-associated protein Cas3</fullName>
    </submittedName>
</protein>
<dbReference type="InterPro" id="IPR050079">
    <property type="entry name" value="DEAD_box_RNA_helicase"/>
</dbReference>
<evidence type="ECO:0000256" key="3">
    <source>
        <dbReference type="ARBA" id="ARBA00022806"/>
    </source>
</evidence>
<dbReference type="InterPro" id="IPR054712">
    <property type="entry name" value="Cas3-like_dom"/>
</dbReference>
<dbReference type="InterPro" id="IPR011545">
    <property type="entry name" value="DEAD/DEAH_box_helicase_dom"/>
</dbReference>
<evidence type="ECO:0000256" key="4">
    <source>
        <dbReference type="ARBA" id="ARBA00022840"/>
    </source>
</evidence>
<evidence type="ECO:0000313" key="7">
    <source>
        <dbReference type="EMBL" id="KJH69580.1"/>
    </source>
</evidence>
<feature type="domain" description="Helicase ATP-binding" evidence="6">
    <location>
        <begin position="40"/>
        <end position="239"/>
    </location>
</feature>
<dbReference type="PANTHER" id="PTHR47959:SF13">
    <property type="entry name" value="ATP-DEPENDENT RNA HELICASE RHLE"/>
    <property type="match status" value="1"/>
</dbReference>
<sequence length="700" mass="80283">MSDYSIILKPVYSQTVLTPEGVQLPENWSLSWHQAATLEALCDPSIDVVFNTAMTGDGKSLAAYLPAMTNCTSTLAMYPTNELARDQEKQVQSYKNQFQPTKHDLQVYRLNAAILEDFIETTKLSSKQAALLNRAINSEILLTNPDIFHYIHDFRYLRRNKQGKGDNANKLFANIDNNYNLFIFDEFHIFSSPQITNVINAILLIKHTVPGKQFLFLSATPNELLQDFLSQAGLRYRVIDPVKQNAYKFSLNETSKSWRQISQPINLIFPQNIEPNIRSSYDWILNNAETTILKFFQTYPGSKGAIILNSIAAVKKLIPKFKALFEPLGLQVRENTGLTGETEKSRSVIEADLLLGTSTIDVGVDFRINFLVFEAADAGNFIQRFGRLGRHKDFEIYQAYALLPNFIIERLFERDLHPLQDGETYDRITFSQAIRDRYSSINDFRQYPQRWGGIQSTCVYSELLRLKHYYPEAAQNFGNDVQKALKISVNKKYGQIKHCQSEGKQKVIDEARNFRGSSQLDCAIYDDTNRNEPESARFKTYNLPSLISNFTFEWMEKPQFIQQAKQAGLLTTRFEKALCYLKLTGYREIREDWHFYHSGDISTIAKSSKVQVLKGLQVSTGINDVSKALYQRGLVCYISDCDRATLRAKLGLPIHFQAYSLSDRLNDRKPAYTIAFGQSALLLETLIWHWEPREDEGWIC</sequence>
<proteinExistence type="predicted"/>
<dbReference type="GO" id="GO:0003724">
    <property type="term" value="F:RNA helicase activity"/>
    <property type="evidence" value="ECO:0007669"/>
    <property type="project" value="TreeGrafter"/>
</dbReference>
<dbReference type="GO" id="GO:0005829">
    <property type="term" value="C:cytosol"/>
    <property type="evidence" value="ECO:0007669"/>
    <property type="project" value="TreeGrafter"/>
</dbReference>
<dbReference type="RefSeq" id="WP_045057085.1">
    <property type="nucleotide sequence ID" value="NZ_CAWMDP010000043.1"/>
</dbReference>